<dbReference type="FunFam" id="3.40.30.10:FF:000034">
    <property type="entry name" value="glutathione S-transferase 1"/>
    <property type="match status" value="1"/>
</dbReference>
<dbReference type="InterPro" id="IPR004046">
    <property type="entry name" value="GST_C"/>
</dbReference>
<evidence type="ECO:0000256" key="1">
    <source>
        <dbReference type="ARBA" id="ARBA00011738"/>
    </source>
</evidence>
<dbReference type="SUPFAM" id="SSF47616">
    <property type="entry name" value="GST C-terminal domain-like"/>
    <property type="match status" value="1"/>
</dbReference>
<proteinExistence type="evidence at transcript level"/>
<dbReference type="InterPro" id="IPR004045">
    <property type="entry name" value="Glutathione_S-Trfase_N"/>
</dbReference>
<keyword evidence="4" id="KW-0808">Transferase</keyword>
<dbReference type="PANTHER" id="PTHR43969:SF9">
    <property type="entry name" value="GLUTATHIONE S TRANSFERASE D10, ISOFORM A-RELATED"/>
    <property type="match status" value="1"/>
</dbReference>
<dbReference type="FunFam" id="1.20.1050.10:FF:000007">
    <property type="entry name" value="Glutathione S-transferase 1-1"/>
    <property type="match status" value="1"/>
</dbReference>
<dbReference type="Gene3D" id="1.20.1050.10">
    <property type="match status" value="1"/>
</dbReference>
<dbReference type="PROSITE" id="PS50405">
    <property type="entry name" value="GST_CTER"/>
    <property type="match status" value="1"/>
</dbReference>
<dbReference type="PANTHER" id="PTHR43969">
    <property type="entry name" value="GLUTATHIONE S TRANSFERASE D10, ISOFORM A-RELATED"/>
    <property type="match status" value="1"/>
</dbReference>
<evidence type="ECO:0000259" key="3">
    <source>
        <dbReference type="PROSITE" id="PS50405"/>
    </source>
</evidence>
<dbReference type="PROSITE" id="PS50404">
    <property type="entry name" value="GST_NTER"/>
    <property type="match status" value="1"/>
</dbReference>
<feature type="domain" description="GST C-terminal" evidence="3">
    <location>
        <begin position="89"/>
        <end position="213"/>
    </location>
</feature>
<dbReference type="EMBL" id="MN227000">
    <property type="protein sequence ID" value="QII57460.1"/>
    <property type="molecule type" value="mRNA"/>
</dbReference>
<dbReference type="CDD" id="cd03177">
    <property type="entry name" value="GST_C_Delta_Epsilon"/>
    <property type="match status" value="1"/>
</dbReference>
<name>A0A6G7K2Z5_9ORTH</name>
<dbReference type="SUPFAM" id="SSF52833">
    <property type="entry name" value="Thioredoxin-like"/>
    <property type="match status" value="1"/>
</dbReference>
<organism evidence="4">
    <name type="scientific">Xenocatantops brachycerus</name>
    <dbReference type="NCBI Taxonomy" id="227619"/>
    <lineage>
        <taxon>Eukaryota</taxon>
        <taxon>Metazoa</taxon>
        <taxon>Ecdysozoa</taxon>
        <taxon>Arthropoda</taxon>
        <taxon>Hexapoda</taxon>
        <taxon>Insecta</taxon>
        <taxon>Pterygota</taxon>
        <taxon>Neoptera</taxon>
        <taxon>Polyneoptera</taxon>
        <taxon>Orthoptera</taxon>
        <taxon>Caelifera</taxon>
        <taxon>Acrididea</taxon>
        <taxon>Acridomorpha</taxon>
        <taxon>Acridoidea</taxon>
        <taxon>Acrididae</taxon>
        <taxon>Catantopinae</taxon>
        <taxon>Xenocatantops</taxon>
    </lineage>
</organism>
<dbReference type="SFLD" id="SFLDS00019">
    <property type="entry name" value="Glutathione_Transferase_(cytos"/>
    <property type="match status" value="1"/>
</dbReference>
<protein>
    <submittedName>
        <fullName evidence="4">Glutathione-S transferase delta5</fullName>
        <ecNumber evidence="4">2.5.1.18</ecNumber>
    </submittedName>
</protein>
<dbReference type="EC" id="2.5.1.18" evidence="4"/>
<dbReference type="InterPro" id="IPR040079">
    <property type="entry name" value="Glutathione_S-Trfase"/>
</dbReference>
<dbReference type="CDD" id="cd03045">
    <property type="entry name" value="GST_N_Delta_Epsilon"/>
    <property type="match status" value="1"/>
</dbReference>
<dbReference type="GO" id="GO:0004364">
    <property type="term" value="F:glutathione transferase activity"/>
    <property type="evidence" value="ECO:0007669"/>
    <property type="project" value="UniProtKB-EC"/>
</dbReference>
<dbReference type="InterPro" id="IPR036282">
    <property type="entry name" value="Glutathione-S-Trfase_C_sf"/>
</dbReference>
<dbReference type="InterPro" id="IPR010987">
    <property type="entry name" value="Glutathione-S-Trfase_C-like"/>
</dbReference>
<accession>A0A6G7K2Z5</accession>
<reference evidence="4" key="1">
    <citation type="submission" date="2019-07" db="EMBL/GenBank/DDBJ databases">
        <authorList>
            <person name="Ma G."/>
        </authorList>
    </citation>
    <scope>NUCLEOTIDE SEQUENCE</scope>
</reference>
<dbReference type="Pfam" id="PF13417">
    <property type="entry name" value="GST_N_3"/>
    <property type="match status" value="1"/>
</dbReference>
<dbReference type="SFLD" id="SFLDG00358">
    <property type="entry name" value="Main_(cytGST)"/>
    <property type="match status" value="1"/>
</dbReference>
<dbReference type="InterPro" id="IPR036249">
    <property type="entry name" value="Thioredoxin-like_sf"/>
</dbReference>
<dbReference type="Gene3D" id="3.40.30.10">
    <property type="entry name" value="Glutaredoxin"/>
    <property type="match status" value="1"/>
</dbReference>
<sequence>MSRLRLYHNEASPPCRTVRMVARTLGLDLQLVDVNMFQEEHLKPEFIKINPQHQVPLLDDNGFYLPESRAIIGYLVDNYAKDDALYPRDPKRRATVNRMLLFDAGTLWMNYHNYQMPIFYGQPGDPEKEKKMLEAFQTFDKLLDGKDWAVSSHITIADYALAVTTSSAQWSGVDVKAYGNVSRWLDRTKKAIPCFDEINNSSFAALKELLQKLEEKLAEMSIKK</sequence>
<evidence type="ECO:0000259" key="2">
    <source>
        <dbReference type="PROSITE" id="PS50404"/>
    </source>
</evidence>
<evidence type="ECO:0000313" key="4">
    <source>
        <dbReference type="EMBL" id="QII57460.1"/>
    </source>
</evidence>
<dbReference type="AlphaFoldDB" id="A0A6G7K2Z5"/>
<comment type="subunit">
    <text evidence="1">Homodimer.</text>
</comment>
<dbReference type="SFLD" id="SFLDG01153">
    <property type="entry name" value="Main.4:_Theta-like"/>
    <property type="match status" value="1"/>
</dbReference>
<dbReference type="Pfam" id="PF00043">
    <property type="entry name" value="GST_C"/>
    <property type="match status" value="1"/>
</dbReference>
<dbReference type="GO" id="GO:0006749">
    <property type="term" value="P:glutathione metabolic process"/>
    <property type="evidence" value="ECO:0007669"/>
    <property type="project" value="TreeGrafter"/>
</dbReference>
<feature type="domain" description="GST N-terminal" evidence="2">
    <location>
        <begin position="2"/>
        <end position="83"/>
    </location>
</feature>